<dbReference type="Pfam" id="PF03279">
    <property type="entry name" value="Lip_A_acyltrans"/>
    <property type="match status" value="1"/>
</dbReference>
<dbReference type="EMBL" id="UFVD01000001">
    <property type="protein sequence ID" value="SUX09849.1"/>
    <property type="molecule type" value="Genomic_DNA"/>
</dbReference>
<reference evidence="7 8" key="1">
    <citation type="submission" date="2018-06" db="EMBL/GenBank/DDBJ databases">
        <authorList>
            <consortium name="Pathogen Informatics"/>
            <person name="Doyle S."/>
        </authorList>
    </citation>
    <scope>NUCLEOTIDE SEQUENCE [LARGE SCALE GENOMIC DNA]</scope>
    <source>
        <strain evidence="7 8">NCTC12475</strain>
    </source>
</reference>
<dbReference type="PANTHER" id="PTHR30606:SF10">
    <property type="entry name" value="PHOSPHATIDYLINOSITOL MANNOSIDE ACYLTRANSFERASE"/>
    <property type="match status" value="1"/>
</dbReference>
<dbReference type="OrthoDB" id="9803456at2"/>
<dbReference type="CDD" id="cd07984">
    <property type="entry name" value="LPLAT_LABLAT-like"/>
    <property type="match status" value="1"/>
</dbReference>
<proteinExistence type="predicted"/>
<keyword evidence="4 7" id="KW-0808">Transferase</keyword>
<keyword evidence="8" id="KW-1185">Reference proteome</keyword>
<dbReference type="EC" id="2.3.1.-" evidence="7"/>
<evidence type="ECO:0000256" key="2">
    <source>
        <dbReference type="ARBA" id="ARBA00022475"/>
    </source>
</evidence>
<evidence type="ECO:0000313" key="7">
    <source>
        <dbReference type="EMBL" id="SUX09849.1"/>
    </source>
</evidence>
<keyword evidence="2" id="KW-1003">Cell membrane</keyword>
<dbReference type="PANTHER" id="PTHR30606">
    <property type="entry name" value="LIPID A BIOSYNTHESIS LAUROYL ACYLTRANSFERASE"/>
    <property type="match status" value="1"/>
</dbReference>
<dbReference type="AlphaFoldDB" id="A0A381DHP5"/>
<evidence type="ECO:0000256" key="6">
    <source>
        <dbReference type="ARBA" id="ARBA00023315"/>
    </source>
</evidence>
<gene>
    <name evidence="7" type="primary">htrB</name>
    <name evidence="7" type="ORF">NCTC12475_00227</name>
</gene>
<keyword evidence="6 7" id="KW-0012">Acyltransferase</keyword>
<evidence type="ECO:0000256" key="3">
    <source>
        <dbReference type="ARBA" id="ARBA00022519"/>
    </source>
</evidence>
<accession>A0A381DHP5</accession>
<comment type="subcellular location">
    <subcellularLocation>
        <location evidence="1">Cell inner membrane</location>
    </subcellularLocation>
</comment>
<keyword evidence="5" id="KW-0472">Membrane</keyword>
<evidence type="ECO:0000256" key="1">
    <source>
        <dbReference type="ARBA" id="ARBA00004533"/>
    </source>
</evidence>
<name>A0A381DHP5_9BACT</name>
<sequence>MREKFEYFLVLLLIKIAKIIPNRFVYVLLDKISILFFYTLKSRRNLAISNLSYAFKDLNEDEIKNLTKETFISLGKTTADCLLLVNKKIELESLFDEPQKYEDLIKNTLNNGKNGILFFTAHFGNWEILTKYVAKIGFPQLVISREGNNTLIEKNITIPFRDEFGNKFAYKDEAMNKIVKALKKGEIVGILTDLKLNNSILVPFFGRECYTAKTVGSLYLKYHPKIIPIFARRLKNGKYEIVVKEFPNLNLSGDKEEDIKLITKTCNEIYEDIIKQSPEQWFWMHNRWKLN</sequence>
<protein>
    <submittedName>
        <fullName evidence="7">Acyltransferase</fullName>
        <ecNumber evidence="7">2.3.1.-</ecNumber>
    </submittedName>
</protein>
<evidence type="ECO:0000256" key="4">
    <source>
        <dbReference type="ARBA" id="ARBA00022679"/>
    </source>
</evidence>
<dbReference type="GO" id="GO:0016746">
    <property type="term" value="F:acyltransferase activity"/>
    <property type="evidence" value="ECO:0007669"/>
    <property type="project" value="UniProtKB-KW"/>
</dbReference>
<dbReference type="Proteomes" id="UP000254920">
    <property type="component" value="Unassembled WGS sequence"/>
</dbReference>
<dbReference type="InterPro" id="IPR004960">
    <property type="entry name" value="LipA_acyltrans"/>
</dbReference>
<dbReference type="GeneID" id="93090676"/>
<evidence type="ECO:0000313" key="8">
    <source>
        <dbReference type="Proteomes" id="UP000254920"/>
    </source>
</evidence>
<dbReference type="GO" id="GO:0009247">
    <property type="term" value="P:glycolipid biosynthetic process"/>
    <property type="evidence" value="ECO:0007669"/>
    <property type="project" value="UniProtKB-ARBA"/>
</dbReference>
<evidence type="ECO:0000256" key="5">
    <source>
        <dbReference type="ARBA" id="ARBA00023136"/>
    </source>
</evidence>
<dbReference type="GO" id="GO:0005886">
    <property type="term" value="C:plasma membrane"/>
    <property type="evidence" value="ECO:0007669"/>
    <property type="project" value="UniProtKB-SubCell"/>
</dbReference>
<keyword evidence="3" id="KW-0997">Cell inner membrane</keyword>
<organism evidence="7 8">
    <name type="scientific">Campylobacter sputorum subsp. sputorum</name>
    <dbReference type="NCBI Taxonomy" id="32024"/>
    <lineage>
        <taxon>Bacteria</taxon>
        <taxon>Pseudomonadati</taxon>
        <taxon>Campylobacterota</taxon>
        <taxon>Epsilonproteobacteria</taxon>
        <taxon>Campylobacterales</taxon>
        <taxon>Campylobacteraceae</taxon>
        <taxon>Campylobacter</taxon>
    </lineage>
</organism>
<dbReference type="RefSeq" id="WP_089182503.1">
    <property type="nucleotide sequence ID" value="NZ_CP043427.1"/>
</dbReference>